<evidence type="ECO:0000256" key="4">
    <source>
        <dbReference type="SAM" id="MobiDB-lite"/>
    </source>
</evidence>
<dbReference type="PANTHER" id="PTHR43391:SF82">
    <property type="entry name" value="OXIDOREDUCTASE SADH-RELATED"/>
    <property type="match status" value="1"/>
</dbReference>
<dbReference type="CDD" id="cd05233">
    <property type="entry name" value="SDR_c"/>
    <property type="match status" value="1"/>
</dbReference>
<protein>
    <submittedName>
        <fullName evidence="5">Putative oxidoreductase</fullName>
    </submittedName>
</protein>
<proteinExistence type="inferred from homology"/>
<dbReference type="EMBL" id="AP011115">
    <property type="protein sequence ID" value="BAH55391.1"/>
    <property type="molecule type" value="Genomic_DNA"/>
</dbReference>
<gene>
    <name evidence="5" type="ordered locus">ROP_71440</name>
</gene>
<dbReference type="SUPFAM" id="SSF51735">
    <property type="entry name" value="NAD(P)-binding Rossmann-fold domains"/>
    <property type="match status" value="1"/>
</dbReference>
<dbReference type="PRINTS" id="PR00080">
    <property type="entry name" value="SDRFAMILY"/>
</dbReference>
<dbReference type="RefSeq" id="WP_015890809.1">
    <property type="nucleotide sequence ID" value="NC_012522.1"/>
</dbReference>
<dbReference type="PROSITE" id="PS00061">
    <property type="entry name" value="ADH_SHORT"/>
    <property type="match status" value="1"/>
</dbReference>
<dbReference type="Proteomes" id="UP000002212">
    <property type="component" value="Chromosome"/>
</dbReference>
<dbReference type="Gene3D" id="3.40.50.720">
    <property type="entry name" value="NAD(P)-binding Rossmann-like Domain"/>
    <property type="match status" value="1"/>
</dbReference>
<evidence type="ECO:0000313" key="6">
    <source>
        <dbReference type="Proteomes" id="UP000002212"/>
    </source>
</evidence>
<dbReference type="KEGG" id="rop:ROP_71440"/>
<dbReference type="InterPro" id="IPR020904">
    <property type="entry name" value="Sc_DH/Rdtase_CS"/>
</dbReference>
<keyword evidence="2" id="KW-0560">Oxidoreductase</keyword>
<dbReference type="Pfam" id="PF00106">
    <property type="entry name" value="adh_short"/>
    <property type="match status" value="1"/>
</dbReference>
<comment type="similarity">
    <text evidence="1 3">Belongs to the short-chain dehydrogenases/reductases (SDR) family.</text>
</comment>
<reference evidence="5 6" key="1">
    <citation type="submission" date="2009-03" db="EMBL/GenBank/DDBJ databases">
        <title>Comparison of the complete genome sequences of Rhodococcus erythropolis PR4 and Rhodococcus opacus B4.</title>
        <authorList>
            <person name="Takarada H."/>
            <person name="Sekine M."/>
            <person name="Hosoyama A."/>
            <person name="Yamada R."/>
            <person name="Fujisawa T."/>
            <person name="Omata S."/>
            <person name="Shimizu A."/>
            <person name="Tsukatani N."/>
            <person name="Tanikawa S."/>
            <person name="Fujita N."/>
            <person name="Harayama S."/>
        </authorList>
    </citation>
    <scope>NUCLEOTIDE SEQUENCE [LARGE SCALE GENOMIC DNA]</scope>
    <source>
        <strain evidence="5 6">B4</strain>
    </source>
</reference>
<dbReference type="HOGENOM" id="CLU_010194_2_1_11"/>
<dbReference type="InterPro" id="IPR002347">
    <property type="entry name" value="SDR_fam"/>
</dbReference>
<evidence type="ECO:0000256" key="2">
    <source>
        <dbReference type="ARBA" id="ARBA00023002"/>
    </source>
</evidence>
<evidence type="ECO:0000256" key="1">
    <source>
        <dbReference type="ARBA" id="ARBA00006484"/>
    </source>
</evidence>
<evidence type="ECO:0000313" key="5">
    <source>
        <dbReference type="EMBL" id="BAH55391.1"/>
    </source>
</evidence>
<sequence length="272" mass="28215">MSTGIPCLDGTISIVTGGASGIGFAIAEELITEGSTVVVADVEAAALARAGTALGVDTVLADVSSADDVQRVADEVVRRHGRIDIAVNNAGIARVASFDELTLDDFRWVLDVNLWGVIHGMKSFLPVIEQTSQRGYIVNTASIAGLRTAAGLGAYAVSKFGVVALTETVGLELDARGSHVGVGVLLPAMVRSNIAASERNRPGAVPRGSTRSGASTRAPAAALDADVVGRLVVGAIKRGERYIVSHPETLESVRARHRGIEDAYAATSYNEI</sequence>
<dbReference type="STRING" id="632772.ROP_71440"/>
<evidence type="ECO:0000256" key="3">
    <source>
        <dbReference type="RuleBase" id="RU000363"/>
    </source>
</evidence>
<dbReference type="PANTHER" id="PTHR43391">
    <property type="entry name" value="RETINOL DEHYDROGENASE-RELATED"/>
    <property type="match status" value="1"/>
</dbReference>
<dbReference type="PATRIC" id="fig|632772.20.peg.7456"/>
<organism evidence="5 6">
    <name type="scientific">Rhodococcus opacus (strain B4)</name>
    <dbReference type="NCBI Taxonomy" id="632772"/>
    <lineage>
        <taxon>Bacteria</taxon>
        <taxon>Bacillati</taxon>
        <taxon>Actinomycetota</taxon>
        <taxon>Actinomycetes</taxon>
        <taxon>Mycobacteriales</taxon>
        <taxon>Nocardiaceae</taxon>
        <taxon>Rhodococcus</taxon>
    </lineage>
</organism>
<dbReference type="PRINTS" id="PR00081">
    <property type="entry name" value="GDHRDH"/>
</dbReference>
<dbReference type="AlphaFoldDB" id="C1B5Y0"/>
<accession>C1B5Y0</accession>
<dbReference type="GO" id="GO:0016491">
    <property type="term" value="F:oxidoreductase activity"/>
    <property type="evidence" value="ECO:0007669"/>
    <property type="project" value="UniProtKB-KW"/>
</dbReference>
<name>C1B5Y0_RHOOB</name>
<feature type="region of interest" description="Disordered" evidence="4">
    <location>
        <begin position="197"/>
        <end position="217"/>
    </location>
</feature>
<dbReference type="InterPro" id="IPR036291">
    <property type="entry name" value="NAD(P)-bd_dom_sf"/>
</dbReference>